<proteinExistence type="predicted"/>
<dbReference type="Proteomes" id="UP001600941">
    <property type="component" value="Unassembled WGS sequence"/>
</dbReference>
<dbReference type="PANTHER" id="PTHR35090:SF2">
    <property type="entry name" value="ARSR FAMILY TRANSCRIPTIONAL REGULATOR"/>
    <property type="match status" value="1"/>
</dbReference>
<dbReference type="Pfam" id="PF02830">
    <property type="entry name" value="V4R"/>
    <property type="match status" value="1"/>
</dbReference>
<dbReference type="RefSeq" id="WP_118593779.1">
    <property type="nucleotide sequence ID" value="NZ_AP031413.1"/>
</dbReference>
<dbReference type="PANTHER" id="PTHR35090">
    <property type="entry name" value="DNA-DIRECTED RNA POLYMERASE SUBUNIT I"/>
    <property type="match status" value="1"/>
</dbReference>
<reference evidence="2 3" key="1">
    <citation type="submission" date="2024-04" db="EMBL/GenBank/DDBJ databases">
        <title>Defined microbial consortia suppress multidrug-resistant proinflammatory Enterobacteriaceae via ecological control.</title>
        <authorList>
            <person name="Furuichi M."/>
            <person name="Kawaguchi T."/>
            <person name="Pust M."/>
            <person name="Yasuma K."/>
            <person name="Plichta D."/>
            <person name="Hasegawa N."/>
            <person name="Ohya T."/>
            <person name="Bhattarai S."/>
            <person name="Sasajima S."/>
            <person name="Aoto Y."/>
            <person name="Tuganbaev T."/>
            <person name="Yaginuma M."/>
            <person name="Ueda M."/>
            <person name="Okahashi N."/>
            <person name="Amafuji K."/>
            <person name="Kiridooshi Y."/>
            <person name="Sugita K."/>
            <person name="Strazar M."/>
            <person name="Skelly A."/>
            <person name="Suda W."/>
            <person name="Hattori M."/>
            <person name="Nakamoto N."/>
            <person name="Caballero S."/>
            <person name="Norman J."/>
            <person name="Olle B."/>
            <person name="Tanoue T."/>
            <person name="Arita M."/>
            <person name="Bucci V."/>
            <person name="Atarashi K."/>
            <person name="Xavier R."/>
            <person name="Honda K."/>
        </authorList>
    </citation>
    <scope>NUCLEOTIDE SEQUENCE [LARGE SCALE GENOMIC DNA]</scope>
    <source>
        <strain evidence="3">k34-0107-D12</strain>
    </source>
</reference>
<evidence type="ECO:0000259" key="1">
    <source>
        <dbReference type="SMART" id="SM00989"/>
    </source>
</evidence>
<dbReference type="InterPro" id="IPR024096">
    <property type="entry name" value="NO_sig/Golgi_transp_ligand-bd"/>
</dbReference>
<evidence type="ECO:0000313" key="2">
    <source>
        <dbReference type="EMBL" id="GAA6498274.1"/>
    </source>
</evidence>
<dbReference type="EMBL" id="BAABZQ010000001">
    <property type="protein sequence ID" value="GAA6498274.1"/>
    <property type="molecule type" value="Genomic_DNA"/>
</dbReference>
<protein>
    <recommendedName>
        <fullName evidence="1">4-vinyl reductase 4VR domain-containing protein</fullName>
    </recommendedName>
</protein>
<gene>
    <name evidence="2" type="ORF">K340107D12_10900</name>
</gene>
<dbReference type="SUPFAM" id="SSF111126">
    <property type="entry name" value="Ligand-binding domain in the NO signalling and Golgi transport"/>
    <property type="match status" value="1"/>
</dbReference>
<dbReference type="SMART" id="SM00989">
    <property type="entry name" value="V4R"/>
    <property type="match status" value="1"/>
</dbReference>
<comment type="caution">
    <text evidence="2">The sequence shown here is derived from an EMBL/GenBank/DDBJ whole genome shotgun (WGS) entry which is preliminary data.</text>
</comment>
<evidence type="ECO:0000313" key="3">
    <source>
        <dbReference type="Proteomes" id="UP001600941"/>
    </source>
</evidence>
<feature type="domain" description="4-vinyl reductase 4VR" evidence="1">
    <location>
        <begin position="114"/>
        <end position="176"/>
    </location>
</feature>
<sequence length="178" mass="20045">MGDNIFLKNSKKPELSDYMNFNVQGRGNLGDDIPLAVYRLMEFSLREQLMEQLGREEQIQIFRKAGYRAGVYFAENMLDTSLSLNEFIAGLQRRMEELKIGVLRVEKLDKETGKIVLTVSEDADCSGLPLLGETVCNYDEGFISGILSAYMGKEYSAVEIDCWATGDRVCRFSAGPKE</sequence>
<organism evidence="2 3">
    <name type="scientific">Blautia parvula</name>
    <dbReference type="NCBI Taxonomy" id="2877527"/>
    <lineage>
        <taxon>Bacteria</taxon>
        <taxon>Bacillati</taxon>
        <taxon>Bacillota</taxon>
        <taxon>Clostridia</taxon>
        <taxon>Lachnospirales</taxon>
        <taxon>Lachnospiraceae</taxon>
        <taxon>Blautia</taxon>
    </lineage>
</organism>
<name>A0ABQ0BP12_9FIRM</name>
<keyword evidence="3" id="KW-1185">Reference proteome</keyword>
<dbReference type="InterPro" id="IPR004096">
    <property type="entry name" value="V4R"/>
</dbReference>
<dbReference type="Gene3D" id="3.30.1380.20">
    <property type="entry name" value="Trafficking protein particle complex subunit 3"/>
    <property type="match status" value="1"/>
</dbReference>
<accession>A0ABQ0BP12</accession>